<feature type="compositionally biased region" description="Polar residues" evidence="1">
    <location>
        <begin position="249"/>
        <end position="263"/>
    </location>
</feature>
<feature type="compositionally biased region" description="Basic and acidic residues" evidence="1">
    <location>
        <begin position="81"/>
        <end position="97"/>
    </location>
</feature>
<dbReference type="Proteomes" id="UP001295469">
    <property type="component" value="Chromosome C09"/>
</dbReference>
<feature type="compositionally biased region" description="Basic and acidic residues" evidence="1">
    <location>
        <begin position="163"/>
        <end position="201"/>
    </location>
</feature>
<protein>
    <submittedName>
        <fullName evidence="2">(rape) hypothetical protein</fullName>
    </submittedName>
</protein>
<reference evidence="2" key="1">
    <citation type="submission" date="2021-01" db="EMBL/GenBank/DDBJ databases">
        <authorList>
            <consortium name="Genoscope - CEA"/>
            <person name="William W."/>
        </authorList>
    </citation>
    <scope>NUCLEOTIDE SEQUENCE</scope>
</reference>
<feature type="region of interest" description="Disordered" evidence="1">
    <location>
        <begin position="50"/>
        <end position="130"/>
    </location>
</feature>
<dbReference type="PANTHER" id="PTHR46136:SF26">
    <property type="entry name" value="BROMO DOMAIN-CONTAINING PROTEIN"/>
    <property type="match status" value="1"/>
</dbReference>
<evidence type="ECO:0000256" key="1">
    <source>
        <dbReference type="SAM" id="MobiDB-lite"/>
    </source>
</evidence>
<feature type="compositionally biased region" description="Basic and acidic residues" evidence="1">
    <location>
        <begin position="210"/>
        <end position="220"/>
    </location>
</feature>
<organism evidence="2">
    <name type="scientific">Brassica napus</name>
    <name type="common">Rape</name>
    <dbReference type="NCBI Taxonomy" id="3708"/>
    <lineage>
        <taxon>Eukaryota</taxon>
        <taxon>Viridiplantae</taxon>
        <taxon>Streptophyta</taxon>
        <taxon>Embryophyta</taxon>
        <taxon>Tracheophyta</taxon>
        <taxon>Spermatophyta</taxon>
        <taxon>Magnoliopsida</taxon>
        <taxon>eudicotyledons</taxon>
        <taxon>Gunneridae</taxon>
        <taxon>Pentapetalae</taxon>
        <taxon>rosids</taxon>
        <taxon>malvids</taxon>
        <taxon>Brassicales</taxon>
        <taxon>Brassicaceae</taxon>
        <taxon>Brassiceae</taxon>
        <taxon>Brassica</taxon>
    </lineage>
</organism>
<sequence>MVTVYLRVTVTFHRIQDLTDRWIWIWRLLPQSRWSIRSEKIGDRRFCRYSESSSSEDQSDEAKPMIQEGSSKMPETANAEAQRDERERMDDLLEGSREYSITGAPEQQKPSSDESDGQPDGNVLETPAPSEKQYRAALLKNKFADIILKAREKTLPQQNSNKGDPEKLRKEREELELQMKKERARLQAEAEAAEDARRQAEAEAAAEAAAESKRKRELEREAARQALLKMEQTVEINENSRLLEDLEMLSSSAPEQLPSSVDETSPERGLDPLGSFNFRGINPLEQLGLYMKQDDDEEVPEAPSSCCSKASYRRGRR</sequence>
<feature type="region of interest" description="Disordered" evidence="1">
    <location>
        <begin position="151"/>
        <end position="220"/>
    </location>
</feature>
<proteinExistence type="predicted"/>
<accession>A0A816IQ43</accession>
<feature type="region of interest" description="Disordered" evidence="1">
    <location>
        <begin position="245"/>
        <end position="277"/>
    </location>
</feature>
<name>A0A816IQ43_BRANA</name>
<dbReference type="PANTHER" id="PTHR46136">
    <property type="entry name" value="TRANSCRIPTION FACTOR GTE8"/>
    <property type="match status" value="1"/>
</dbReference>
<feature type="region of interest" description="Disordered" evidence="1">
    <location>
        <begin position="291"/>
        <end position="317"/>
    </location>
</feature>
<dbReference type="EMBL" id="HG994373">
    <property type="protein sequence ID" value="CAF1715580.1"/>
    <property type="molecule type" value="Genomic_DNA"/>
</dbReference>
<dbReference type="InterPro" id="IPR052442">
    <property type="entry name" value="Env_Response_Regulator"/>
</dbReference>
<gene>
    <name evidence="2" type="ORF">DARMORV10_C09P03520.1</name>
</gene>
<evidence type="ECO:0000313" key="2">
    <source>
        <dbReference type="EMBL" id="CAF1715580.1"/>
    </source>
</evidence>
<dbReference type="AlphaFoldDB" id="A0A816IQ43"/>